<dbReference type="GO" id="GO:0006384">
    <property type="term" value="P:transcription initiation at RNA polymerase III promoter"/>
    <property type="evidence" value="ECO:0007669"/>
    <property type="project" value="InterPro"/>
</dbReference>
<dbReference type="VEuPathDB" id="FungiDB:ASPZODRAFT_152616"/>
<dbReference type="GO" id="GO:0000127">
    <property type="term" value="C:transcription factor TFIIIC complex"/>
    <property type="evidence" value="ECO:0007669"/>
    <property type="project" value="InterPro"/>
</dbReference>
<evidence type="ECO:0000259" key="1">
    <source>
        <dbReference type="Pfam" id="PF12657"/>
    </source>
</evidence>
<evidence type="ECO:0000313" key="4">
    <source>
        <dbReference type="Proteomes" id="UP000184188"/>
    </source>
</evidence>
<dbReference type="STRING" id="1073090.A0A1L9SEN0"/>
<organism evidence="3 4">
    <name type="scientific">Penicilliopsis zonata CBS 506.65</name>
    <dbReference type="NCBI Taxonomy" id="1073090"/>
    <lineage>
        <taxon>Eukaryota</taxon>
        <taxon>Fungi</taxon>
        <taxon>Dikarya</taxon>
        <taxon>Ascomycota</taxon>
        <taxon>Pezizomycotina</taxon>
        <taxon>Eurotiomycetes</taxon>
        <taxon>Eurotiomycetidae</taxon>
        <taxon>Eurotiales</taxon>
        <taxon>Aspergillaceae</taxon>
        <taxon>Penicilliopsis</taxon>
    </lineage>
</organism>
<dbReference type="GeneID" id="34612332"/>
<dbReference type="InterPro" id="IPR024764">
    <property type="entry name" value="TFIIIC_Znf"/>
</dbReference>
<feature type="domain" description="Transcription factor IIIC 90kDa subunit N-terminal" evidence="1">
    <location>
        <begin position="19"/>
        <end position="508"/>
    </location>
</feature>
<dbReference type="EMBL" id="KV878344">
    <property type="protein sequence ID" value="OJJ45563.1"/>
    <property type="molecule type" value="Genomic_DNA"/>
</dbReference>
<sequence length="718" mass="78945">MLPPVELPLFPSCYNCISWSADGDIAVAAGDHVHILTPKGSDQGVEGHKTSPVRWQFTRVKVNVFTNDEWPTIYPQKRADFSIGAEQSMSTVVGLSWSPPGIAKHRRCLLAVLTSNMLLSLYEPFGPQAKWTRVAVVNHALRDYLSDSAFDEGVRLRKARVRAFTWSPPLQVPDSGVPHAAATPEIRWGAGLIALANDDNDIVVIHIGYYKAVSTSSNYYSMGILSSTSLQEVDENFSKVQTESILYQTLKSHTRVSSLACGPWIHHSPAKSASAMLAVVYGSGLQTIRVNVSMSLGTSQDALRPSYKLEARTTEHRLNLENGNIHNYQFTGPLQWLHQEGMDPLHLAAGVFAGLLTFSMPKSVYDGSSVSNDGIEMRETPFVEKTNENTQVDGTNHWEPIGAMGSVVKDKASLPSIHLGTMGGYTFASTFGDVRNQDSSFTPFWTKQLDDFRERFDIDRDLGGLAIVRVRGLASYKGIIAVAFTMHPGDVIEYRTAAEERTTLVFASATPEDELEAQLVLPLPPSNLSPSNLRSKREPILRLVLDLGLDVEIADPWSQRLLYAAVCCTIVDSENEELLSLAHKALIRLATITGADLSEEISMCLQRNRDNIVKTKTIEQLEGPGGQFYEKCEMCNAGLTWYSPQEAQCASGHLFVRCALTFISIQDPGISKFCSSCGAEYIYEGLIKPATATDLGPLYQIVSDTFDTCVQCGGKFRD</sequence>
<dbReference type="Pfam" id="PF12657">
    <property type="entry name" value="TFIIIC_delta"/>
    <property type="match status" value="1"/>
</dbReference>
<accession>A0A1L9SEN0</accession>
<reference evidence="4" key="1">
    <citation type="journal article" date="2017" name="Genome Biol.">
        <title>Comparative genomics reveals high biological diversity and specific adaptations in the industrially and medically important fungal genus Aspergillus.</title>
        <authorList>
            <person name="de Vries R.P."/>
            <person name="Riley R."/>
            <person name="Wiebenga A."/>
            <person name="Aguilar-Osorio G."/>
            <person name="Amillis S."/>
            <person name="Uchima C.A."/>
            <person name="Anderluh G."/>
            <person name="Asadollahi M."/>
            <person name="Askin M."/>
            <person name="Barry K."/>
            <person name="Battaglia E."/>
            <person name="Bayram O."/>
            <person name="Benocci T."/>
            <person name="Braus-Stromeyer S.A."/>
            <person name="Caldana C."/>
            <person name="Canovas D."/>
            <person name="Cerqueira G.C."/>
            <person name="Chen F."/>
            <person name="Chen W."/>
            <person name="Choi C."/>
            <person name="Clum A."/>
            <person name="Dos Santos R.A."/>
            <person name="Damasio A.R."/>
            <person name="Diallinas G."/>
            <person name="Emri T."/>
            <person name="Fekete E."/>
            <person name="Flipphi M."/>
            <person name="Freyberg S."/>
            <person name="Gallo A."/>
            <person name="Gournas C."/>
            <person name="Habgood R."/>
            <person name="Hainaut M."/>
            <person name="Harispe M.L."/>
            <person name="Henrissat B."/>
            <person name="Hilden K.S."/>
            <person name="Hope R."/>
            <person name="Hossain A."/>
            <person name="Karabika E."/>
            <person name="Karaffa L."/>
            <person name="Karanyi Z."/>
            <person name="Krasevec N."/>
            <person name="Kuo A."/>
            <person name="Kusch H."/>
            <person name="LaButti K."/>
            <person name="Lagendijk E.L."/>
            <person name="Lapidus A."/>
            <person name="Levasseur A."/>
            <person name="Lindquist E."/>
            <person name="Lipzen A."/>
            <person name="Logrieco A.F."/>
            <person name="MacCabe A."/>
            <person name="Maekelae M.R."/>
            <person name="Malavazi I."/>
            <person name="Melin P."/>
            <person name="Meyer V."/>
            <person name="Mielnichuk N."/>
            <person name="Miskei M."/>
            <person name="Molnar A.P."/>
            <person name="Mule G."/>
            <person name="Ngan C.Y."/>
            <person name="Orejas M."/>
            <person name="Orosz E."/>
            <person name="Ouedraogo J.P."/>
            <person name="Overkamp K.M."/>
            <person name="Park H.-S."/>
            <person name="Perrone G."/>
            <person name="Piumi F."/>
            <person name="Punt P.J."/>
            <person name="Ram A.F."/>
            <person name="Ramon A."/>
            <person name="Rauscher S."/>
            <person name="Record E."/>
            <person name="Riano-Pachon D.M."/>
            <person name="Robert V."/>
            <person name="Roehrig J."/>
            <person name="Ruller R."/>
            <person name="Salamov A."/>
            <person name="Salih N.S."/>
            <person name="Samson R.A."/>
            <person name="Sandor E."/>
            <person name="Sanguinetti M."/>
            <person name="Schuetze T."/>
            <person name="Sepcic K."/>
            <person name="Shelest E."/>
            <person name="Sherlock G."/>
            <person name="Sophianopoulou V."/>
            <person name="Squina F.M."/>
            <person name="Sun H."/>
            <person name="Susca A."/>
            <person name="Todd R.B."/>
            <person name="Tsang A."/>
            <person name="Unkles S.E."/>
            <person name="van de Wiele N."/>
            <person name="van Rossen-Uffink D."/>
            <person name="Oliveira J.V."/>
            <person name="Vesth T.C."/>
            <person name="Visser J."/>
            <person name="Yu J.-H."/>
            <person name="Zhou M."/>
            <person name="Andersen M.R."/>
            <person name="Archer D.B."/>
            <person name="Baker S.E."/>
            <person name="Benoit I."/>
            <person name="Brakhage A.A."/>
            <person name="Braus G.H."/>
            <person name="Fischer R."/>
            <person name="Frisvad J.C."/>
            <person name="Goldman G.H."/>
            <person name="Houbraken J."/>
            <person name="Oakley B."/>
            <person name="Pocsi I."/>
            <person name="Scazzocchio C."/>
            <person name="Seiboth B."/>
            <person name="vanKuyk P.A."/>
            <person name="Wortman J."/>
            <person name="Dyer P.S."/>
            <person name="Grigoriev I.V."/>
        </authorList>
    </citation>
    <scope>NUCLEOTIDE SEQUENCE [LARGE SCALE GENOMIC DNA]</scope>
    <source>
        <strain evidence="4">CBS 506.65</strain>
    </source>
</reference>
<evidence type="ECO:0000259" key="2">
    <source>
        <dbReference type="Pfam" id="PF12660"/>
    </source>
</evidence>
<proteinExistence type="predicted"/>
<dbReference type="PANTHER" id="PTHR15496:SF2">
    <property type="entry name" value="GENERAL TRANSCRIPTION FACTOR 3C POLYPEPTIDE 4"/>
    <property type="match status" value="1"/>
</dbReference>
<dbReference type="InterPro" id="IPR044230">
    <property type="entry name" value="GTF3C4"/>
</dbReference>
<feature type="domain" description="Transcription factor IIIC putative zinc-finger" evidence="2">
    <location>
        <begin position="619"/>
        <end position="716"/>
    </location>
</feature>
<dbReference type="RefSeq" id="XP_022580073.1">
    <property type="nucleotide sequence ID" value="XM_022725868.1"/>
</dbReference>
<gene>
    <name evidence="3" type="ORF">ASPZODRAFT_152616</name>
</gene>
<dbReference type="InterPro" id="IPR024761">
    <property type="entry name" value="TFIIIC_delta_N"/>
</dbReference>
<dbReference type="GO" id="GO:0004402">
    <property type="term" value="F:histone acetyltransferase activity"/>
    <property type="evidence" value="ECO:0007669"/>
    <property type="project" value="InterPro"/>
</dbReference>
<dbReference type="Pfam" id="PF12660">
    <property type="entry name" value="zf-TFIIIC"/>
    <property type="match status" value="1"/>
</dbReference>
<evidence type="ECO:0000313" key="3">
    <source>
        <dbReference type="EMBL" id="OJJ45563.1"/>
    </source>
</evidence>
<name>A0A1L9SEN0_9EURO</name>
<keyword evidence="4" id="KW-1185">Reference proteome</keyword>
<dbReference type="PANTHER" id="PTHR15496">
    <property type="entry name" value="GENERAL TRANSCRIPTION FACTOR 3C POLYPEPTIDE 4 FAMILY"/>
    <property type="match status" value="1"/>
</dbReference>
<dbReference type="OrthoDB" id="6021743at2759"/>
<dbReference type="AlphaFoldDB" id="A0A1L9SEN0"/>
<protein>
    <recommendedName>
        <fullName evidence="5">Transcription factor IIIC putative zinc-finger domain-containing protein</fullName>
    </recommendedName>
</protein>
<dbReference type="Proteomes" id="UP000184188">
    <property type="component" value="Unassembled WGS sequence"/>
</dbReference>
<evidence type="ECO:0008006" key="5">
    <source>
        <dbReference type="Google" id="ProtNLM"/>
    </source>
</evidence>